<keyword evidence="7" id="KW-0503">Monooxygenase</keyword>
<dbReference type="InterPro" id="IPR036396">
    <property type="entry name" value="Cyt_P450_sf"/>
</dbReference>
<keyword evidence="8" id="KW-0812">Transmembrane</keyword>
<feature type="transmembrane region" description="Helical" evidence="8">
    <location>
        <begin position="15"/>
        <end position="35"/>
    </location>
</feature>
<evidence type="ECO:0000313" key="9">
    <source>
        <dbReference type="EMBL" id="GAB1318032.1"/>
    </source>
</evidence>
<dbReference type="InterPro" id="IPR001128">
    <property type="entry name" value="Cyt_P450"/>
</dbReference>
<dbReference type="PRINTS" id="PR00385">
    <property type="entry name" value="P450"/>
</dbReference>
<evidence type="ECO:0000256" key="7">
    <source>
        <dbReference type="ARBA" id="ARBA00023033"/>
    </source>
</evidence>
<organism evidence="9 10">
    <name type="scientific">Madurella fahalii</name>
    <dbReference type="NCBI Taxonomy" id="1157608"/>
    <lineage>
        <taxon>Eukaryota</taxon>
        <taxon>Fungi</taxon>
        <taxon>Dikarya</taxon>
        <taxon>Ascomycota</taxon>
        <taxon>Pezizomycotina</taxon>
        <taxon>Sordariomycetes</taxon>
        <taxon>Sordariomycetidae</taxon>
        <taxon>Sordariales</taxon>
        <taxon>Sordariales incertae sedis</taxon>
        <taxon>Madurella</taxon>
    </lineage>
</organism>
<evidence type="ECO:0000256" key="3">
    <source>
        <dbReference type="ARBA" id="ARBA00022617"/>
    </source>
</evidence>
<dbReference type="Pfam" id="PF00067">
    <property type="entry name" value="p450"/>
    <property type="match status" value="1"/>
</dbReference>
<dbReference type="GeneID" id="98178985"/>
<dbReference type="Gene3D" id="1.10.630.10">
    <property type="entry name" value="Cytochrome P450"/>
    <property type="match status" value="1"/>
</dbReference>
<keyword evidence="10" id="KW-1185">Reference proteome</keyword>
<keyword evidence="8" id="KW-0472">Membrane</keyword>
<sequence>MDILLHPWAAAPNDLSQVCIVAAITGILSHILYFIRGFHDTRALGIITVHGSAYVMLCAFAMAQRGVSAGLLASSMVFGSYLVALFTSIVTYRLFFHPLRRFPGPLAAKITKLHGLYTGVNGQIHVEQNKLLAKYGNIVRIAPNELFIVSSEAIPKIHASKSGCKKRDTGIYDVILYKGESNLVSMLNHEEHRWRRQVWERAMTKKEIDNYEPRTRDVVHQWLRKLASSQGQPIDTSLFSLLITFDNMGKVGYSHDFNTLEAGKENRMLHLLELMFGQIAALGEVCWPLSVLQGLNVGGEAAEFDELARTMADRRANNDSQASQDIFKHLLEDFRSPQPKAFFNKNILYADAALILTGATDTIAVALSYAFFYLSKNPYVQEKLHAMVAEVHGKSLPGELANADLSEIAYLDAVINETMRLENPVANNGPRVTPPQGIVVDGVYIPGGVCVRVPGYPMQRSSKAFVRPDEFIPERWTTREDLIIDRTAFFPFLTGPYSCVGKRLAMMVLRLVLSYTVLRYRFEFAPGEDGTAIHKQAKDNLILKAGPLKLVFTKRD</sequence>
<evidence type="ECO:0000313" key="10">
    <source>
        <dbReference type="Proteomes" id="UP001628179"/>
    </source>
</evidence>
<feature type="transmembrane region" description="Helical" evidence="8">
    <location>
        <begin position="69"/>
        <end position="92"/>
    </location>
</feature>
<dbReference type="SUPFAM" id="SSF48264">
    <property type="entry name" value="Cytochrome P450"/>
    <property type="match status" value="1"/>
</dbReference>
<evidence type="ECO:0000256" key="5">
    <source>
        <dbReference type="ARBA" id="ARBA00023002"/>
    </source>
</evidence>
<comment type="cofactor">
    <cofactor evidence="1">
        <name>heme</name>
        <dbReference type="ChEBI" id="CHEBI:30413"/>
    </cofactor>
</comment>
<reference evidence="9 10" key="1">
    <citation type="submission" date="2024-09" db="EMBL/GenBank/DDBJ databases">
        <title>Itraconazole resistance in Madurella fahalii resulting from another homologue of gene encoding cytochrome P450 14-alpha sterol demethylase (CYP51).</title>
        <authorList>
            <person name="Yoshioka I."/>
            <person name="Fahal A.H."/>
            <person name="Kaneko S."/>
            <person name="Yaguchi T."/>
        </authorList>
    </citation>
    <scope>NUCLEOTIDE SEQUENCE [LARGE SCALE GENOMIC DNA]</scope>
    <source>
        <strain evidence="9 10">IFM 68171</strain>
    </source>
</reference>
<dbReference type="InterPro" id="IPR002401">
    <property type="entry name" value="Cyt_P450_E_grp-I"/>
</dbReference>
<evidence type="ECO:0000256" key="4">
    <source>
        <dbReference type="ARBA" id="ARBA00022723"/>
    </source>
</evidence>
<dbReference type="InterPro" id="IPR050121">
    <property type="entry name" value="Cytochrome_P450_monoxygenase"/>
</dbReference>
<gene>
    <name evidence="9" type="ORF">MFIFM68171_08242</name>
</gene>
<dbReference type="EMBL" id="BAAFSV010000004">
    <property type="protein sequence ID" value="GAB1318032.1"/>
    <property type="molecule type" value="Genomic_DNA"/>
</dbReference>
<proteinExistence type="inferred from homology"/>
<protein>
    <submittedName>
        <fullName evidence="9">Cytochrome P450 E-class, group IV</fullName>
    </submittedName>
</protein>
<dbReference type="Proteomes" id="UP001628179">
    <property type="component" value="Unassembled WGS sequence"/>
</dbReference>
<keyword evidence="5" id="KW-0560">Oxidoreductase</keyword>
<comment type="caution">
    <text evidence="9">The sequence shown here is derived from an EMBL/GenBank/DDBJ whole genome shotgun (WGS) entry which is preliminary data.</text>
</comment>
<dbReference type="PRINTS" id="PR00463">
    <property type="entry name" value="EP450I"/>
</dbReference>
<evidence type="ECO:0000256" key="6">
    <source>
        <dbReference type="ARBA" id="ARBA00023004"/>
    </source>
</evidence>
<feature type="transmembrane region" description="Helical" evidence="8">
    <location>
        <begin position="348"/>
        <end position="374"/>
    </location>
</feature>
<keyword evidence="4" id="KW-0479">Metal-binding</keyword>
<keyword evidence="8" id="KW-1133">Transmembrane helix</keyword>
<evidence type="ECO:0000256" key="8">
    <source>
        <dbReference type="SAM" id="Phobius"/>
    </source>
</evidence>
<name>A0ABQ0GJT5_9PEZI</name>
<comment type="similarity">
    <text evidence="2">Belongs to the cytochrome P450 family.</text>
</comment>
<dbReference type="PANTHER" id="PTHR24305:SF187">
    <property type="entry name" value="P450, PUTATIVE (EUROFUNG)-RELATED"/>
    <property type="match status" value="1"/>
</dbReference>
<feature type="transmembrane region" description="Helical" evidence="8">
    <location>
        <begin position="42"/>
        <end position="63"/>
    </location>
</feature>
<keyword evidence="6" id="KW-0408">Iron</keyword>
<dbReference type="CDD" id="cd11061">
    <property type="entry name" value="CYP67-like"/>
    <property type="match status" value="1"/>
</dbReference>
<evidence type="ECO:0000256" key="1">
    <source>
        <dbReference type="ARBA" id="ARBA00001971"/>
    </source>
</evidence>
<accession>A0ABQ0GJT5</accession>
<dbReference type="PANTHER" id="PTHR24305">
    <property type="entry name" value="CYTOCHROME P450"/>
    <property type="match status" value="1"/>
</dbReference>
<keyword evidence="3" id="KW-0349">Heme</keyword>
<dbReference type="RefSeq" id="XP_070919763.1">
    <property type="nucleotide sequence ID" value="XM_071063662.1"/>
</dbReference>
<evidence type="ECO:0000256" key="2">
    <source>
        <dbReference type="ARBA" id="ARBA00010617"/>
    </source>
</evidence>